<accession>A0AB73SZA2</accession>
<name>A0AB73SZA2_9FIRM</name>
<comment type="caution">
    <text evidence="2">The sequence shown here is derived from an EMBL/GenBank/DDBJ whole genome shotgun (WGS) entry which is preliminary data.</text>
</comment>
<protein>
    <submittedName>
        <fullName evidence="2">Uroporphyrinogen-III decarboxylase</fullName>
    </submittedName>
</protein>
<dbReference type="SUPFAM" id="SSF51726">
    <property type="entry name" value="UROD/MetE-like"/>
    <property type="match status" value="1"/>
</dbReference>
<evidence type="ECO:0000313" key="2">
    <source>
        <dbReference type="EMBL" id="PWJ72763.1"/>
    </source>
</evidence>
<dbReference type="RefSeq" id="WP_257497892.1">
    <property type="nucleotide sequence ID" value="NZ_JANKBI010000016.1"/>
</dbReference>
<reference evidence="2 3" key="1">
    <citation type="submission" date="2018-05" db="EMBL/GenBank/DDBJ databases">
        <authorList>
            <person name="Goeker M."/>
            <person name="Huntemann M."/>
            <person name="Clum A."/>
            <person name="Pillay M."/>
            <person name="Palaniappan K."/>
            <person name="Varghese N."/>
            <person name="Mikhailova N."/>
            <person name="Stamatis D."/>
            <person name="Reddy T."/>
            <person name="Daum C."/>
            <person name="Shapiro N."/>
            <person name="Ivanova N."/>
            <person name="Kyrpides N."/>
            <person name="Woyke T."/>
        </authorList>
    </citation>
    <scope>NUCLEOTIDE SEQUENCE [LARGE SCALE GENOMIC DNA]</scope>
    <source>
        <strain evidence="2 3">DSM 26524</strain>
    </source>
</reference>
<feature type="domain" description="Uroporphyrinogen decarboxylase (URO-D)" evidence="1">
    <location>
        <begin position="17"/>
        <end position="352"/>
    </location>
</feature>
<dbReference type="Pfam" id="PF01208">
    <property type="entry name" value="URO-D"/>
    <property type="match status" value="1"/>
</dbReference>
<proteinExistence type="predicted"/>
<sequence length="357" mass="41099">MIDYKEFWKMNQVCMTLGEDIPRVPVSLYLNGDWICAYMQLDCARYYTEYDYQQQMREKCSKSTEKEFGYKIMPEIDFGVILDASVYGGALRCGRDATPVLEPVIHDPEEIGPFISRMENTDFLSSGLVPRFLEWRERIQRDYGITITYGDSIKGCATMLGQLCGITNFLTWIMTDPDEIRELVEFWKRMSVRYLESMRSATGFKGQNKFSFASDVAGMLPPYLYDEFIREAEGEIYERFAPGSQGRRYYHADYHMLHLLPLLKNIGVNEVNVDPYIEAEEILKVMPDTVIYGQIPPKDILLRGTPESIHQCVKNNIRQAGEGKHIVVSTVGSVNPHTSFDNLRAVCEAVEEFGYIY</sequence>
<dbReference type="EMBL" id="QGGY01000016">
    <property type="protein sequence ID" value="PWJ72763.1"/>
    <property type="molecule type" value="Genomic_DNA"/>
</dbReference>
<organism evidence="2 3">
    <name type="scientific">Murimonas intestini</name>
    <dbReference type="NCBI Taxonomy" id="1337051"/>
    <lineage>
        <taxon>Bacteria</taxon>
        <taxon>Bacillati</taxon>
        <taxon>Bacillota</taxon>
        <taxon>Clostridia</taxon>
        <taxon>Lachnospirales</taxon>
        <taxon>Lachnospiraceae</taxon>
        <taxon>Murimonas</taxon>
    </lineage>
</organism>
<dbReference type="InterPro" id="IPR038071">
    <property type="entry name" value="UROD/MetE-like_sf"/>
</dbReference>
<dbReference type="Proteomes" id="UP000245412">
    <property type="component" value="Unassembled WGS sequence"/>
</dbReference>
<dbReference type="InterPro" id="IPR000257">
    <property type="entry name" value="Uroporphyrinogen_deCOase"/>
</dbReference>
<dbReference type="GO" id="GO:0004853">
    <property type="term" value="F:uroporphyrinogen decarboxylase activity"/>
    <property type="evidence" value="ECO:0007669"/>
    <property type="project" value="InterPro"/>
</dbReference>
<dbReference type="AlphaFoldDB" id="A0AB73SZA2"/>
<dbReference type="GO" id="GO:0006779">
    <property type="term" value="P:porphyrin-containing compound biosynthetic process"/>
    <property type="evidence" value="ECO:0007669"/>
    <property type="project" value="InterPro"/>
</dbReference>
<gene>
    <name evidence="2" type="ORF">C7383_11677</name>
</gene>
<dbReference type="Gene3D" id="3.20.20.210">
    <property type="match status" value="1"/>
</dbReference>
<dbReference type="PANTHER" id="PTHR47099">
    <property type="entry name" value="METHYLCOBAMIDE:COM METHYLTRANSFERASE MTBA"/>
    <property type="match status" value="1"/>
</dbReference>
<dbReference type="PANTHER" id="PTHR47099:SF1">
    <property type="entry name" value="METHYLCOBAMIDE:COM METHYLTRANSFERASE MTBA"/>
    <property type="match status" value="1"/>
</dbReference>
<keyword evidence="3" id="KW-1185">Reference proteome</keyword>
<evidence type="ECO:0000259" key="1">
    <source>
        <dbReference type="Pfam" id="PF01208"/>
    </source>
</evidence>
<evidence type="ECO:0000313" key="3">
    <source>
        <dbReference type="Proteomes" id="UP000245412"/>
    </source>
</evidence>
<dbReference type="InterPro" id="IPR052024">
    <property type="entry name" value="Methanogen_methyltrans"/>
</dbReference>